<dbReference type="SUPFAM" id="SSF51569">
    <property type="entry name" value="Aldolase"/>
    <property type="match status" value="1"/>
</dbReference>
<accession>A0A6I6DQK8</accession>
<feature type="binding site" evidence="3">
    <location>
        <position position="70"/>
    </location>
    <ligand>
        <name>Mn(2+)</name>
        <dbReference type="ChEBI" id="CHEBI:29035"/>
    </ligand>
</feature>
<dbReference type="GO" id="GO:0009423">
    <property type="term" value="P:chorismate biosynthetic process"/>
    <property type="evidence" value="ECO:0007669"/>
    <property type="project" value="UniProtKB-UniPathway"/>
</dbReference>
<dbReference type="PANTHER" id="PTHR21337">
    <property type="entry name" value="PHOSPHO-2-DEHYDRO-3-DEOXYHEPTONATE ALDOLASE 1, 2"/>
    <property type="match status" value="1"/>
</dbReference>
<dbReference type="KEGG" id="moj:D7D94_05625"/>
<feature type="binding site" evidence="3">
    <location>
        <position position="109"/>
    </location>
    <ligand>
        <name>phosphoenolpyruvate</name>
        <dbReference type="ChEBI" id="CHEBI:58702"/>
    </ligand>
</feature>
<gene>
    <name evidence="5" type="ORF">D7D94_05625</name>
</gene>
<keyword evidence="3" id="KW-0104">Cadmium</keyword>
<feature type="binding site" evidence="3">
    <location>
        <begin position="265"/>
        <end position="266"/>
    </location>
    <ligand>
        <name>phosphoenolpyruvate</name>
        <dbReference type="ChEBI" id="CHEBI:58702"/>
    </ligand>
</feature>
<dbReference type="OrthoDB" id="9766852at2"/>
<dbReference type="RefSeq" id="WP_156241694.1">
    <property type="nucleotide sequence ID" value="NZ_BAAAZL010000006.1"/>
</dbReference>
<dbReference type="GO" id="GO:0009073">
    <property type="term" value="P:aromatic amino acid family biosynthetic process"/>
    <property type="evidence" value="ECO:0007669"/>
    <property type="project" value="UniProtKB-KW"/>
</dbReference>
<keyword evidence="4" id="KW-0028">Amino-acid biosynthesis</keyword>
<feature type="binding site" evidence="3">
    <location>
        <position position="319"/>
    </location>
    <ligand>
        <name>phosphoenolpyruvate</name>
        <dbReference type="ChEBI" id="CHEBI:58702"/>
    </ligand>
</feature>
<keyword evidence="6" id="KW-1185">Reference proteome</keyword>
<dbReference type="EC" id="2.5.1.54" evidence="4"/>
<dbReference type="EMBL" id="CP032550">
    <property type="protein sequence ID" value="QGU27202.1"/>
    <property type="molecule type" value="Genomic_DNA"/>
</dbReference>
<keyword evidence="3" id="KW-0464">Manganese</keyword>
<dbReference type="GO" id="GO:0008652">
    <property type="term" value="P:amino acid biosynthetic process"/>
    <property type="evidence" value="ECO:0007669"/>
    <property type="project" value="UniProtKB-KW"/>
</dbReference>
<evidence type="ECO:0000256" key="1">
    <source>
        <dbReference type="ARBA" id="ARBA00008911"/>
    </source>
</evidence>
<dbReference type="AlphaFoldDB" id="A0A6I6DQK8"/>
<keyword evidence="2 4" id="KW-0808">Transferase</keyword>
<keyword evidence="3" id="KW-0170">Cobalt</keyword>
<evidence type="ECO:0000256" key="4">
    <source>
        <dbReference type="RuleBase" id="RU363071"/>
    </source>
</evidence>
<dbReference type="PANTHER" id="PTHR21337:SF0">
    <property type="entry name" value="PHOSPHO-2-DEHYDRO-3-DEOXYHEPTONATE ALDOLASE"/>
    <property type="match status" value="1"/>
</dbReference>
<feature type="binding site" evidence="3">
    <location>
        <position position="288"/>
    </location>
    <ligand>
        <name>phosphoenolpyruvate</name>
        <dbReference type="ChEBI" id="CHEBI:58702"/>
    </ligand>
</feature>
<comment type="cofactor">
    <cofactor evidence="3">
        <name>Mn(2+)</name>
        <dbReference type="ChEBI" id="CHEBI:29035"/>
    </cofactor>
    <cofactor evidence="3">
        <name>Co(2+)</name>
        <dbReference type="ChEBI" id="CHEBI:48828"/>
    </cofactor>
    <cofactor evidence="3">
        <name>Cd(2+)</name>
        <dbReference type="ChEBI" id="CHEBI:48775"/>
    </cofactor>
    <text evidence="3">Binds 1 divalent cation per subunit. The enzyme is active with manganese, cobalt or cadmium ions.</text>
</comment>
<comment type="similarity">
    <text evidence="1 4">Belongs to the class-II DAHP synthase family.</text>
</comment>
<sequence length="445" mass="49093">MPRTLDALDSWKTLPIKQQPEYHDAAAVAEVAAELGALPPLVFAGEVDTLKSRLADAATGRAFLLQGGDCAETFAGATADKIRNRVKTVLQMAVVLTYGAAMPVVKMGRMAGQFAKPRSSDVETRGDVTLPAFRGEIVNGYDFTAASRQADPQRLLQAYHTSASTLNLIRAFTQGGFADLREVHSWNKGFAENPANKRYERLAAEIDRAIRFMDACGADFDELRRVEFYTGHEGLLMDYERPLTRIDSRTSEIYNTSGHFLWIGERTRELDGAHVEYFSHIRNPIGVKLGPSTSPETALALIDKLDPEREPGRLTFITRMGAGKIRDALPPLLEAVKNSGAQPLWVTDPMHGNGITTPTGYKTRRFDDVVDEVRGFFEAHRAVGTFPGGIHVELTGDDVTECLGGSEHIDEATLATRYESLCDPRLNHMQSLELAFLVAEELEKR</sequence>
<dbReference type="InterPro" id="IPR002480">
    <property type="entry name" value="DAHP_synth_2"/>
</dbReference>
<proteinExistence type="inferred from homology"/>
<dbReference type="UniPathway" id="UPA00053">
    <property type="reaction ID" value="UER00084"/>
</dbReference>
<evidence type="ECO:0000313" key="5">
    <source>
        <dbReference type="EMBL" id="QGU27202.1"/>
    </source>
</evidence>
<dbReference type="NCBIfam" id="TIGR01358">
    <property type="entry name" value="DAHP_synth_II"/>
    <property type="match status" value="1"/>
</dbReference>
<reference evidence="5 6" key="1">
    <citation type="submission" date="2018-09" db="EMBL/GenBank/DDBJ databases">
        <title>Whole genome sequencing of Microbacterium oryzae strain MB-10T.</title>
        <authorList>
            <person name="Das S.K."/>
        </authorList>
    </citation>
    <scope>NUCLEOTIDE SEQUENCE [LARGE SCALE GENOMIC DNA]</scope>
    <source>
        <strain evidence="5 6">MB-10</strain>
    </source>
</reference>
<evidence type="ECO:0000313" key="6">
    <source>
        <dbReference type="Proteomes" id="UP000422989"/>
    </source>
</evidence>
<comment type="pathway">
    <text evidence="4">Metabolic intermediate biosynthesis; chorismate biosynthesis; chorismate from D-erythrose 4-phosphate and phosphoenolpyruvate: step 1/7.</text>
</comment>
<dbReference type="Pfam" id="PF01474">
    <property type="entry name" value="DAHP_synth_2"/>
    <property type="match status" value="1"/>
</dbReference>
<protein>
    <recommendedName>
        <fullName evidence="4">Phospho-2-dehydro-3-deoxyheptonate aldolase</fullName>
        <ecNumber evidence="4">2.5.1.54</ecNumber>
    </recommendedName>
</protein>
<evidence type="ECO:0000256" key="2">
    <source>
        <dbReference type="ARBA" id="ARBA00022679"/>
    </source>
</evidence>
<feature type="binding site" evidence="3">
    <location>
        <position position="393"/>
    </location>
    <ligand>
        <name>Mn(2+)</name>
        <dbReference type="ChEBI" id="CHEBI:29035"/>
    </ligand>
</feature>
<keyword evidence="4" id="KW-0057">Aromatic amino acid biosynthesis</keyword>
<evidence type="ECO:0000256" key="3">
    <source>
        <dbReference type="PIRSR" id="PIRSR602480-1"/>
    </source>
</evidence>
<dbReference type="InterPro" id="IPR013785">
    <property type="entry name" value="Aldolase_TIM"/>
</dbReference>
<dbReference type="GO" id="GO:0003849">
    <property type="term" value="F:3-deoxy-7-phosphoheptulonate synthase activity"/>
    <property type="evidence" value="ECO:0007669"/>
    <property type="project" value="UniProtKB-EC"/>
</dbReference>
<feature type="binding site" evidence="3">
    <location>
        <position position="423"/>
    </location>
    <ligand>
        <name>Mn(2+)</name>
        <dbReference type="ChEBI" id="CHEBI:29035"/>
    </ligand>
</feature>
<dbReference type="Gene3D" id="3.20.20.70">
    <property type="entry name" value="Aldolase class I"/>
    <property type="match status" value="1"/>
</dbReference>
<name>A0A6I6DQK8_9MICO</name>
<dbReference type="Proteomes" id="UP000422989">
    <property type="component" value="Chromosome"/>
</dbReference>
<comment type="catalytic activity">
    <reaction evidence="4">
        <text>D-erythrose 4-phosphate + phosphoenolpyruvate + H2O = 7-phospho-2-dehydro-3-deoxy-D-arabino-heptonate + phosphate</text>
        <dbReference type="Rhea" id="RHEA:14717"/>
        <dbReference type="ChEBI" id="CHEBI:15377"/>
        <dbReference type="ChEBI" id="CHEBI:16897"/>
        <dbReference type="ChEBI" id="CHEBI:43474"/>
        <dbReference type="ChEBI" id="CHEBI:58394"/>
        <dbReference type="ChEBI" id="CHEBI:58702"/>
        <dbReference type="EC" id="2.5.1.54"/>
    </reaction>
</comment>
<feature type="binding site" evidence="3">
    <location>
        <position position="351"/>
    </location>
    <ligand>
        <name>Mn(2+)</name>
        <dbReference type="ChEBI" id="CHEBI:29035"/>
    </ligand>
</feature>
<organism evidence="5 6">
    <name type="scientific">Microbacterium oryzae</name>
    <dbReference type="NCBI Taxonomy" id="743009"/>
    <lineage>
        <taxon>Bacteria</taxon>
        <taxon>Bacillati</taxon>
        <taxon>Actinomycetota</taxon>
        <taxon>Actinomycetes</taxon>
        <taxon>Micrococcales</taxon>
        <taxon>Microbacteriaceae</taxon>
        <taxon>Microbacterium</taxon>
    </lineage>
</organism>